<dbReference type="InterPro" id="IPR011072">
    <property type="entry name" value="HR1_rho-bd"/>
</dbReference>
<feature type="compositionally biased region" description="Polar residues" evidence="18">
    <location>
        <begin position="470"/>
        <end position="489"/>
    </location>
</feature>
<dbReference type="GO" id="GO:0048613">
    <property type="term" value="P:embryonic ectodermal digestive tract morphogenesis"/>
    <property type="evidence" value="ECO:0007669"/>
    <property type="project" value="UniProtKB-ARBA"/>
</dbReference>
<dbReference type="GO" id="GO:2000370">
    <property type="term" value="P:positive regulation of clathrin-dependent endocytosis"/>
    <property type="evidence" value="ECO:0007669"/>
    <property type="project" value="UniProtKB-ARBA"/>
</dbReference>
<evidence type="ECO:0000313" key="23">
    <source>
        <dbReference type="WBParaSite" id="EEL_0000584701-mRNA-1"/>
    </source>
</evidence>
<evidence type="ECO:0000256" key="11">
    <source>
        <dbReference type="ARBA" id="ARBA00022949"/>
    </source>
</evidence>
<dbReference type="InterPro" id="IPR057870">
    <property type="entry name" value="HR1_TOCA"/>
</dbReference>
<evidence type="ECO:0000256" key="3">
    <source>
        <dbReference type="ARBA" id="ARBA00004413"/>
    </source>
</evidence>
<dbReference type="Proteomes" id="UP000050640">
    <property type="component" value="Unplaced"/>
</dbReference>
<keyword evidence="22" id="KW-1185">Reference proteome</keyword>
<dbReference type="GO" id="GO:0006897">
    <property type="term" value="P:endocytosis"/>
    <property type="evidence" value="ECO:0007669"/>
    <property type="project" value="UniProtKB-KW"/>
</dbReference>
<dbReference type="InterPro" id="IPR036028">
    <property type="entry name" value="SH3-like_dom_sf"/>
</dbReference>
<dbReference type="GO" id="GO:0005886">
    <property type="term" value="C:plasma membrane"/>
    <property type="evidence" value="ECO:0007669"/>
    <property type="project" value="UniProtKB-SubCell"/>
</dbReference>
<evidence type="ECO:0000259" key="21">
    <source>
        <dbReference type="PROSITE" id="PS51860"/>
    </source>
</evidence>
<accession>A0A0R3RUW9</accession>
<evidence type="ECO:0000256" key="4">
    <source>
        <dbReference type="ARBA" id="ARBA00004541"/>
    </source>
</evidence>
<dbReference type="GO" id="GO:1901046">
    <property type="term" value="P:positive regulation of egg-laying behavior"/>
    <property type="evidence" value="ECO:0007669"/>
    <property type="project" value="UniProtKB-ARBA"/>
</dbReference>
<comment type="similarity">
    <text evidence="5">Belongs to the FNBP1 family.</text>
</comment>
<keyword evidence="13" id="KW-0472">Membrane</keyword>
<evidence type="ECO:0000256" key="16">
    <source>
        <dbReference type="PROSITE-ProRule" id="PRU01077"/>
    </source>
</evidence>
<keyword evidence="9" id="KW-0254">Endocytosis</keyword>
<dbReference type="PROSITE" id="PS51741">
    <property type="entry name" value="F_BAR"/>
    <property type="match status" value="1"/>
</dbReference>
<evidence type="ECO:0000256" key="2">
    <source>
        <dbReference type="ARBA" id="ARBA00004282"/>
    </source>
</evidence>
<evidence type="ECO:0000256" key="13">
    <source>
        <dbReference type="ARBA" id="ARBA00023136"/>
    </source>
</evidence>
<evidence type="ECO:0000256" key="10">
    <source>
        <dbReference type="ARBA" id="ARBA00022753"/>
    </source>
</evidence>
<keyword evidence="6 15" id="KW-0728">SH3 domain</keyword>
<dbReference type="Gene3D" id="2.30.30.40">
    <property type="entry name" value="SH3 Domains"/>
    <property type="match status" value="1"/>
</dbReference>
<protein>
    <submittedName>
        <fullName evidence="23">SH3 domain-containing protein</fullName>
    </submittedName>
</protein>
<sequence length="604" mass="67960">MATSTAASWADLWDQIDILASHTQKGIENLEKYGMFLKERAAIEDEYAAKLRALVKKNLGKKKEDEESVKAYTFISSFHSILHEVESLAGQHEVIAEGLRKDIHPALLAKCAALRAARKNHLNELHIINGVLNASIDNMFKFQKNYCKTFKDAEVAHLKYDKAEKNMDLSRADLERAKNNAMQRTQICEDAKQNYAHALQAANQQQHQHYNQLLPQILERLRAVDEERINETKSLMLQGIEAETKVMNIIQRCYDDMKKAAQSISPLNDSASVVEHYRSGYAHPEPFTFEDFGAPSAIVTSEGTSNVDTMKRLTKNGSMVRINRKPSMGLFRGSNHSRKASFTHSIQHLNLKLIAFVNWDGTIDFRSYPPQQRCRRLQHEIENIEKEIGKNQQSREGAAKMLQVYKDNPKLGNASDVDSEIVVYTKKCEILNQQLAKYKAMLSEAQTELNMPISVVGSDPPMRPPPPCQSGLSTPSQSSPRQMSTPNTTISIHRSSYSEESISSDGSVPIANHRKATSPEPVKKATIVEKSEVYEECDMPALGTCTALYAFEGGSEGTMAMEEGDEMILLERDEGDGWTRVRHVSSAREGFVPTSYLQCRWYPD</sequence>
<dbReference type="Pfam" id="PF25610">
    <property type="entry name" value="HR1_TOCA"/>
    <property type="match status" value="1"/>
</dbReference>
<evidence type="ECO:0000256" key="12">
    <source>
        <dbReference type="ARBA" id="ARBA00023054"/>
    </source>
</evidence>
<dbReference type="InterPro" id="IPR001452">
    <property type="entry name" value="SH3_domain"/>
</dbReference>
<dbReference type="SMART" id="SM00055">
    <property type="entry name" value="FCH"/>
    <property type="match status" value="1"/>
</dbReference>
<dbReference type="STRING" id="1147741.A0A0R3RUW9"/>
<dbReference type="PANTHER" id="PTHR15735">
    <property type="entry name" value="FCH AND DOUBLE SH3 DOMAINS PROTEIN"/>
    <property type="match status" value="1"/>
</dbReference>
<dbReference type="Gene3D" id="1.20.1270.60">
    <property type="entry name" value="Arfaptin homology (AH) domain/BAR domain"/>
    <property type="match status" value="1"/>
</dbReference>
<evidence type="ECO:0000313" key="22">
    <source>
        <dbReference type="Proteomes" id="UP000050640"/>
    </source>
</evidence>
<dbReference type="Pfam" id="PF00611">
    <property type="entry name" value="FCH"/>
    <property type="match status" value="1"/>
</dbReference>
<keyword evidence="11" id="KW-0965">Cell junction</keyword>
<dbReference type="SUPFAM" id="SSF50044">
    <property type="entry name" value="SH3-domain"/>
    <property type="match status" value="1"/>
</dbReference>
<keyword evidence="8" id="KW-0963">Cytoplasm</keyword>
<evidence type="ECO:0000259" key="20">
    <source>
        <dbReference type="PROSITE" id="PS51741"/>
    </source>
</evidence>
<dbReference type="PROSITE" id="PS50002">
    <property type="entry name" value="SH3"/>
    <property type="match status" value="1"/>
</dbReference>
<evidence type="ECO:0000256" key="7">
    <source>
        <dbReference type="ARBA" id="ARBA00022475"/>
    </source>
</evidence>
<dbReference type="InterPro" id="IPR036274">
    <property type="entry name" value="HR1_rpt_sf"/>
</dbReference>
<feature type="coiled-coil region" evidence="17">
    <location>
        <begin position="160"/>
        <end position="208"/>
    </location>
</feature>
<dbReference type="PANTHER" id="PTHR15735:SF12">
    <property type="entry name" value="CDC42-INTERACTING PROTEIN 4, ISOFORM B"/>
    <property type="match status" value="1"/>
</dbReference>
<dbReference type="SMART" id="SM00326">
    <property type="entry name" value="SH3"/>
    <property type="match status" value="1"/>
</dbReference>
<evidence type="ECO:0000256" key="5">
    <source>
        <dbReference type="ARBA" id="ARBA00009426"/>
    </source>
</evidence>
<dbReference type="CDD" id="cd07653">
    <property type="entry name" value="F-BAR_CIP4-like"/>
    <property type="match status" value="1"/>
</dbReference>
<dbReference type="InterPro" id="IPR027267">
    <property type="entry name" value="AH/BAR_dom_sf"/>
</dbReference>
<evidence type="ECO:0000256" key="8">
    <source>
        <dbReference type="ARBA" id="ARBA00022490"/>
    </source>
</evidence>
<evidence type="ECO:0000256" key="1">
    <source>
        <dbReference type="ARBA" id="ARBA00004172"/>
    </source>
</evidence>
<dbReference type="GO" id="GO:0055037">
    <property type="term" value="C:recycling endosome"/>
    <property type="evidence" value="ECO:0007669"/>
    <property type="project" value="UniProtKB-SubCell"/>
</dbReference>
<keyword evidence="7" id="KW-1003">Cell membrane</keyword>
<reference evidence="23" key="1">
    <citation type="submission" date="2017-02" db="UniProtKB">
        <authorList>
            <consortium name="WormBaseParasite"/>
        </authorList>
    </citation>
    <scope>IDENTIFICATION</scope>
</reference>
<feature type="domain" description="SH3" evidence="19">
    <location>
        <begin position="540"/>
        <end position="602"/>
    </location>
</feature>
<evidence type="ECO:0000256" key="15">
    <source>
        <dbReference type="PROSITE-ProRule" id="PRU00192"/>
    </source>
</evidence>
<evidence type="ECO:0000259" key="19">
    <source>
        <dbReference type="PROSITE" id="PS50002"/>
    </source>
</evidence>
<dbReference type="SUPFAM" id="SSF46585">
    <property type="entry name" value="HR1 repeat"/>
    <property type="match status" value="1"/>
</dbReference>
<comment type="subcellular location">
    <subcellularLocation>
        <location evidence="2">Cell junction</location>
    </subcellularLocation>
    <subcellularLocation>
        <location evidence="3">Cell membrane</location>
        <topology evidence="3">Peripheral membrane protein</topology>
        <orientation evidence="3">Cytoplasmic side</orientation>
    </subcellularLocation>
    <subcellularLocation>
        <location evidence="4">Cytoplasmic vesicle</location>
    </subcellularLocation>
    <subcellularLocation>
        <location evidence="1">Recycling endosome</location>
    </subcellularLocation>
</comment>
<dbReference type="GO" id="GO:0005911">
    <property type="term" value="C:cell-cell junction"/>
    <property type="evidence" value="ECO:0007669"/>
    <property type="project" value="UniProtKB-ARBA"/>
</dbReference>
<dbReference type="InterPro" id="IPR001060">
    <property type="entry name" value="FCH_dom"/>
</dbReference>
<feature type="region of interest" description="Disordered" evidence="18">
    <location>
        <begin position="457"/>
        <end position="517"/>
    </location>
</feature>
<dbReference type="PROSITE" id="PS51860">
    <property type="entry name" value="REM_1"/>
    <property type="match status" value="1"/>
</dbReference>
<name>A0A0R3RUW9_9BILA</name>
<evidence type="ECO:0000256" key="9">
    <source>
        <dbReference type="ARBA" id="ARBA00022583"/>
    </source>
</evidence>
<dbReference type="GO" id="GO:1904703">
    <property type="term" value="P:negative regulation of protein localization to adherens junction"/>
    <property type="evidence" value="ECO:0007669"/>
    <property type="project" value="UniProtKB-ARBA"/>
</dbReference>
<dbReference type="FunFam" id="2.30.30.40:FF:000203">
    <property type="entry name" value="Cdc42-interacting protein 4, isoform F"/>
    <property type="match status" value="1"/>
</dbReference>
<dbReference type="GO" id="GO:0007165">
    <property type="term" value="P:signal transduction"/>
    <property type="evidence" value="ECO:0007669"/>
    <property type="project" value="InterPro"/>
</dbReference>
<keyword evidence="14" id="KW-0968">Cytoplasmic vesicle</keyword>
<evidence type="ECO:0000256" key="14">
    <source>
        <dbReference type="ARBA" id="ARBA00023329"/>
    </source>
</evidence>
<dbReference type="CDD" id="cd11911">
    <property type="entry name" value="SH3_CIP4-like"/>
    <property type="match status" value="1"/>
</dbReference>
<dbReference type="GO" id="GO:0032956">
    <property type="term" value="P:regulation of actin cytoskeleton organization"/>
    <property type="evidence" value="ECO:0007669"/>
    <property type="project" value="UniProtKB-ARBA"/>
</dbReference>
<organism evidence="22 23">
    <name type="scientific">Elaeophora elaphi</name>
    <dbReference type="NCBI Taxonomy" id="1147741"/>
    <lineage>
        <taxon>Eukaryota</taxon>
        <taxon>Metazoa</taxon>
        <taxon>Ecdysozoa</taxon>
        <taxon>Nematoda</taxon>
        <taxon>Chromadorea</taxon>
        <taxon>Rhabditida</taxon>
        <taxon>Spirurina</taxon>
        <taxon>Spiruromorpha</taxon>
        <taxon>Filarioidea</taxon>
        <taxon>Onchocercidae</taxon>
        <taxon>Elaeophora</taxon>
    </lineage>
</organism>
<feature type="domain" description="REM-1" evidence="21">
    <location>
        <begin position="367"/>
        <end position="444"/>
    </location>
</feature>
<dbReference type="WBParaSite" id="EEL_0000584701-mRNA-1">
    <property type="protein sequence ID" value="EEL_0000584701-mRNA-1"/>
    <property type="gene ID" value="EEL_0000584701"/>
</dbReference>
<evidence type="ECO:0000256" key="18">
    <source>
        <dbReference type="SAM" id="MobiDB-lite"/>
    </source>
</evidence>
<dbReference type="InterPro" id="IPR031160">
    <property type="entry name" value="F_BAR_dom"/>
</dbReference>
<evidence type="ECO:0000256" key="6">
    <source>
        <dbReference type="ARBA" id="ARBA00022443"/>
    </source>
</evidence>
<evidence type="ECO:0000256" key="17">
    <source>
        <dbReference type="SAM" id="Coils"/>
    </source>
</evidence>
<dbReference type="SUPFAM" id="SSF103657">
    <property type="entry name" value="BAR/IMD domain-like"/>
    <property type="match status" value="1"/>
</dbReference>
<dbReference type="Gene3D" id="6.10.140.470">
    <property type="match status" value="1"/>
</dbReference>
<keyword evidence="10" id="KW-0967">Endosome</keyword>
<proteinExistence type="inferred from homology"/>
<feature type="compositionally biased region" description="Low complexity" evidence="18">
    <location>
        <begin position="490"/>
        <end position="507"/>
    </location>
</feature>
<keyword evidence="12 16" id="KW-0175">Coiled coil</keyword>
<dbReference type="AlphaFoldDB" id="A0A0R3RUW9"/>
<feature type="domain" description="F-BAR" evidence="20">
    <location>
        <begin position="5"/>
        <end position="269"/>
    </location>
</feature>
<dbReference type="Pfam" id="PF00018">
    <property type="entry name" value="SH3_1"/>
    <property type="match status" value="1"/>
</dbReference>
<dbReference type="CDD" id="cd11619">
    <property type="entry name" value="HR1_CIP4-like"/>
    <property type="match status" value="1"/>
</dbReference>
<dbReference type="FunFam" id="1.20.1270.60:FF:000060">
    <property type="entry name" value="Actin polymerization protein Bzz1"/>
    <property type="match status" value="1"/>
</dbReference>